<organism evidence="6 7">
    <name type="scientific">Ramazzottius varieornatus</name>
    <name type="common">Water bear</name>
    <name type="synonym">Tardigrade</name>
    <dbReference type="NCBI Taxonomy" id="947166"/>
    <lineage>
        <taxon>Eukaryota</taxon>
        <taxon>Metazoa</taxon>
        <taxon>Ecdysozoa</taxon>
        <taxon>Tardigrada</taxon>
        <taxon>Eutardigrada</taxon>
        <taxon>Parachela</taxon>
        <taxon>Hypsibioidea</taxon>
        <taxon>Ramazzottiidae</taxon>
        <taxon>Ramazzottius</taxon>
    </lineage>
</organism>
<keyword evidence="2 4" id="KW-0863">Zinc-finger</keyword>
<evidence type="ECO:0000313" key="6">
    <source>
        <dbReference type="EMBL" id="GAV03122.1"/>
    </source>
</evidence>
<dbReference type="InterPro" id="IPR050869">
    <property type="entry name" value="H3K4_H4K5_MeTrfase"/>
</dbReference>
<evidence type="ECO:0000256" key="2">
    <source>
        <dbReference type="ARBA" id="ARBA00022771"/>
    </source>
</evidence>
<dbReference type="GO" id="GO:0005634">
    <property type="term" value="C:nucleus"/>
    <property type="evidence" value="ECO:0007669"/>
    <property type="project" value="TreeGrafter"/>
</dbReference>
<dbReference type="PANTHER" id="PTHR12197:SF251">
    <property type="entry name" value="EG:BACR7C10.4 PROTEIN"/>
    <property type="match status" value="1"/>
</dbReference>
<dbReference type="STRING" id="947166.A0A1D1VNE6"/>
<proteinExistence type="predicted"/>
<evidence type="ECO:0000313" key="7">
    <source>
        <dbReference type="Proteomes" id="UP000186922"/>
    </source>
</evidence>
<keyword evidence="7" id="KW-1185">Reference proteome</keyword>
<dbReference type="OrthoDB" id="265717at2759"/>
<dbReference type="GO" id="GO:0008270">
    <property type="term" value="F:zinc ion binding"/>
    <property type="evidence" value="ECO:0007669"/>
    <property type="project" value="UniProtKB-KW"/>
</dbReference>
<dbReference type="InterPro" id="IPR046341">
    <property type="entry name" value="SET_dom_sf"/>
</dbReference>
<dbReference type="InterPro" id="IPR002893">
    <property type="entry name" value="Znf_MYND"/>
</dbReference>
<dbReference type="Proteomes" id="UP000186922">
    <property type="component" value="Unassembled WGS sequence"/>
</dbReference>
<dbReference type="Gene3D" id="6.10.140.2220">
    <property type="match status" value="1"/>
</dbReference>
<protein>
    <recommendedName>
        <fullName evidence="5">MYND-type domain-containing protein</fullName>
    </recommendedName>
</protein>
<evidence type="ECO:0000256" key="3">
    <source>
        <dbReference type="ARBA" id="ARBA00022833"/>
    </source>
</evidence>
<dbReference type="AlphaFoldDB" id="A0A1D1VNE6"/>
<name>A0A1D1VNE6_RAMVA</name>
<feature type="domain" description="MYND-type" evidence="5">
    <location>
        <begin position="19"/>
        <end position="62"/>
    </location>
</feature>
<dbReference type="Gene3D" id="2.170.270.10">
    <property type="entry name" value="SET domain"/>
    <property type="match status" value="1"/>
</dbReference>
<evidence type="ECO:0000259" key="5">
    <source>
        <dbReference type="PROSITE" id="PS50865"/>
    </source>
</evidence>
<accession>A0A1D1VNE6</accession>
<dbReference type="Pfam" id="PF01753">
    <property type="entry name" value="zf-MYND"/>
    <property type="match status" value="1"/>
</dbReference>
<keyword evidence="3" id="KW-0862">Zinc</keyword>
<dbReference type="SUPFAM" id="SSF144232">
    <property type="entry name" value="HIT/MYND zinc finger-like"/>
    <property type="match status" value="1"/>
</dbReference>
<dbReference type="InterPro" id="IPR011990">
    <property type="entry name" value="TPR-like_helical_dom_sf"/>
</dbReference>
<dbReference type="PROSITE" id="PS50865">
    <property type="entry name" value="ZF_MYND_2"/>
    <property type="match status" value="1"/>
</dbReference>
<dbReference type="PANTHER" id="PTHR12197">
    <property type="entry name" value="HISTONE-LYSINE N-METHYLTRANSFERASE SMYD"/>
    <property type="match status" value="1"/>
</dbReference>
<evidence type="ECO:0000256" key="1">
    <source>
        <dbReference type="ARBA" id="ARBA00022723"/>
    </source>
</evidence>
<comment type="caution">
    <text evidence="6">The sequence shown here is derived from an EMBL/GenBank/DDBJ whole genome shotgun (WGS) entry which is preliminary data.</text>
</comment>
<dbReference type="Gene3D" id="1.25.40.10">
    <property type="entry name" value="Tetratricopeptide repeat domain"/>
    <property type="match status" value="1"/>
</dbReference>
<reference evidence="6 7" key="1">
    <citation type="journal article" date="2016" name="Nat. Commun.">
        <title>Extremotolerant tardigrade genome and improved radiotolerance of human cultured cells by tardigrade-unique protein.</title>
        <authorList>
            <person name="Hashimoto T."/>
            <person name="Horikawa D.D."/>
            <person name="Saito Y."/>
            <person name="Kuwahara H."/>
            <person name="Kozuka-Hata H."/>
            <person name="Shin-I T."/>
            <person name="Minakuchi Y."/>
            <person name="Ohishi K."/>
            <person name="Motoyama A."/>
            <person name="Aizu T."/>
            <person name="Enomoto A."/>
            <person name="Kondo K."/>
            <person name="Tanaka S."/>
            <person name="Hara Y."/>
            <person name="Koshikawa S."/>
            <person name="Sagara H."/>
            <person name="Miura T."/>
            <person name="Yokobori S."/>
            <person name="Miyagawa K."/>
            <person name="Suzuki Y."/>
            <person name="Kubo T."/>
            <person name="Oyama M."/>
            <person name="Kohara Y."/>
            <person name="Fujiyama A."/>
            <person name="Arakawa K."/>
            <person name="Katayama T."/>
            <person name="Toyoda A."/>
            <person name="Kunieda T."/>
        </authorList>
    </citation>
    <scope>NUCLEOTIDE SEQUENCE [LARGE SCALE GENOMIC DNA]</scope>
    <source>
        <strain evidence="6 7">YOKOZUNA-1</strain>
    </source>
</reference>
<sequence>MRNKPWAYVLEQKHAASYCHYCFRRPVALKDEALKRCTQCLFAHYCGAKCAKAAWKDHKIECKKLESLRESKSDIPECNIRLLARMITKLRRGERSDPPEACSPPTERTYDSLCTHADKINTSVIQITAFTFIVEKLVAFLGKENMPEDGEVLKDAYSKLIVNAMTLYDGSWPYGIGAALPLGATRFDHACKPNADYMIRDGCVIVITALTSIPSIEDVRICYCNAMEMTVQRQALLREHYYFICQCEFCLDENRDNMMRSLRCPNSKCPGVIPNTVKFLPLPCTKCGRLLSGKDEYIRDAVELMGKINNQTASYTALFEQPSTPALIQQQKNALRDLEKLYEEVKNVLSPLNVFYLKLIVHLADHESTLGWKLHLEETDAYRYYHGFSSFLAIRLVLQGGYQVNSGLLDKAEESLREAETILQTTHGIDHPVYADMMDVKNVQIPQLRKMQKLANSMGAIPKSKQ</sequence>
<dbReference type="SUPFAM" id="SSF82199">
    <property type="entry name" value="SET domain"/>
    <property type="match status" value="1"/>
</dbReference>
<gene>
    <name evidence="6" type="primary">RvY_13598-1</name>
    <name evidence="6" type="synonym">RvY_13598.1</name>
    <name evidence="6" type="ORF">RvY_13598</name>
</gene>
<dbReference type="Gene3D" id="1.10.220.160">
    <property type="match status" value="1"/>
</dbReference>
<keyword evidence="1" id="KW-0479">Metal-binding</keyword>
<dbReference type="EMBL" id="BDGG01000009">
    <property type="protein sequence ID" value="GAV03122.1"/>
    <property type="molecule type" value="Genomic_DNA"/>
</dbReference>
<evidence type="ECO:0000256" key="4">
    <source>
        <dbReference type="PROSITE-ProRule" id="PRU00134"/>
    </source>
</evidence>